<comment type="subcellular location">
    <subcellularLocation>
        <location evidence="1">Membrane</location>
        <topology evidence="1">Multi-pass membrane protein</topology>
    </subcellularLocation>
</comment>
<evidence type="ECO:0000256" key="6">
    <source>
        <dbReference type="SAM" id="Phobius"/>
    </source>
</evidence>
<evidence type="ECO:0000259" key="7">
    <source>
        <dbReference type="Pfam" id="PF20684"/>
    </source>
</evidence>
<feature type="transmembrane region" description="Helical" evidence="6">
    <location>
        <begin position="240"/>
        <end position="260"/>
    </location>
</feature>
<feature type="domain" description="Rhodopsin" evidence="7">
    <location>
        <begin position="26"/>
        <end position="266"/>
    </location>
</feature>
<proteinExistence type="inferred from homology"/>
<dbReference type="InterPro" id="IPR052337">
    <property type="entry name" value="SAT4-like"/>
</dbReference>
<keyword evidence="9" id="KW-1185">Reference proteome</keyword>
<evidence type="ECO:0000313" key="8">
    <source>
        <dbReference type="EMBL" id="KAH6869271.1"/>
    </source>
</evidence>
<feature type="transmembrane region" description="Helical" evidence="6">
    <location>
        <begin position="116"/>
        <end position="138"/>
    </location>
</feature>
<keyword evidence="2 6" id="KW-0812">Transmembrane</keyword>
<reference evidence="8 9" key="1">
    <citation type="journal article" date="2021" name="Nat. Commun.">
        <title>Genetic determinants of endophytism in the Arabidopsis root mycobiome.</title>
        <authorList>
            <person name="Mesny F."/>
            <person name="Miyauchi S."/>
            <person name="Thiergart T."/>
            <person name="Pickel B."/>
            <person name="Atanasova L."/>
            <person name="Karlsson M."/>
            <person name="Huettel B."/>
            <person name="Barry K.W."/>
            <person name="Haridas S."/>
            <person name="Chen C."/>
            <person name="Bauer D."/>
            <person name="Andreopoulos W."/>
            <person name="Pangilinan J."/>
            <person name="LaButti K."/>
            <person name="Riley R."/>
            <person name="Lipzen A."/>
            <person name="Clum A."/>
            <person name="Drula E."/>
            <person name="Henrissat B."/>
            <person name="Kohler A."/>
            <person name="Grigoriev I.V."/>
            <person name="Martin F.M."/>
            <person name="Hacquard S."/>
        </authorList>
    </citation>
    <scope>NUCLEOTIDE SEQUENCE [LARGE SCALE GENOMIC DNA]</scope>
    <source>
        <strain evidence="8 9">MPI-CAGE-CH-0241</strain>
    </source>
</reference>
<dbReference type="PANTHER" id="PTHR33048">
    <property type="entry name" value="PTH11-LIKE INTEGRAL MEMBRANE PROTEIN (AFU_ORTHOLOGUE AFUA_5G11245)"/>
    <property type="match status" value="1"/>
</dbReference>
<keyword evidence="3 6" id="KW-1133">Transmembrane helix</keyword>
<evidence type="ECO:0000256" key="1">
    <source>
        <dbReference type="ARBA" id="ARBA00004141"/>
    </source>
</evidence>
<dbReference type="PANTHER" id="PTHR33048:SF96">
    <property type="entry name" value="INTEGRAL MEMBRANE PROTEIN"/>
    <property type="match status" value="1"/>
</dbReference>
<organism evidence="8 9">
    <name type="scientific">Thelonectria olida</name>
    <dbReference type="NCBI Taxonomy" id="1576542"/>
    <lineage>
        <taxon>Eukaryota</taxon>
        <taxon>Fungi</taxon>
        <taxon>Dikarya</taxon>
        <taxon>Ascomycota</taxon>
        <taxon>Pezizomycotina</taxon>
        <taxon>Sordariomycetes</taxon>
        <taxon>Hypocreomycetidae</taxon>
        <taxon>Hypocreales</taxon>
        <taxon>Nectriaceae</taxon>
        <taxon>Thelonectria</taxon>
    </lineage>
</organism>
<sequence length="344" mass="38454">MTGNRGPNLEGVAVLFMATAIITVSLRSYVRAVMLRSLNVDDWLAVATLIFFIIFCGFVLQAIKYGAGRRLRDVRKENAIQCRWFGEFFYIITSVLVKYTAGIFLLRIISTRWQRVLIWTVLGVILVFNVFYLFIVVFQCSPPNYFWTRFLDPGTGLCLPKPFISNTAYVGSAINAWADWMLGLLPVYVVWKLNLKLKDKLLLAGVLALGSIACCATIVRMFYVWQLTDAEDFLYGFADIAIWSTAENGLGLTALSMATLRPLIRKLNSLYHGTSKEASPTCNGAIDLCRSAFHCRGLPIVSSPGLVDDNSRESIRCERHQNGPLAIIEDEGKFKGSSGENSRD</sequence>
<evidence type="ECO:0000256" key="5">
    <source>
        <dbReference type="ARBA" id="ARBA00038359"/>
    </source>
</evidence>
<evidence type="ECO:0000256" key="3">
    <source>
        <dbReference type="ARBA" id="ARBA00022989"/>
    </source>
</evidence>
<comment type="similarity">
    <text evidence="5">Belongs to the SAT4 family.</text>
</comment>
<evidence type="ECO:0000256" key="2">
    <source>
        <dbReference type="ARBA" id="ARBA00022692"/>
    </source>
</evidence>
<dbReference type="GO" id="GO:0016020">
    <property type="term" value="C:membrane"/>
    <property type="evidence" value="ECO:0007669"/>
    <property type="project" value="UniProtKB-SubCell"/>
</dbReference>
<comment type="caution">
    <text evidence="8">The sequence shown here is derived from an EMBL/GenBank/DDBJ whole genome shotgun (WGS) entry which is preliminary data.</text>
</comment>
<dbReference type="AlphaFoldDB" id="A0A9P8VPS6"/>
<dbReference type="Pfam" id="PF20684">
    <property type="entry name" value="Fung_rhodopsin"/>
    <property type="match status" value="1"/>
</dbReference>
<feature type="transmembrane region" description="Helical" evidence="6">
    <location>
        <begin position="42"/>
        <end position="63"/>
    </location>
</feature>
<dbReference type="InterPro" id="IPR049326">
    <property type="entry name" value="Rhodopsin_dom_fungi"/>
</dbReference>
<gene>
    <name evidence="8" type="ORF">B0T10DRAFT_418702</name>
</gene>
<keyword evidence="4 6" id="KW-0472">Membrane</keyword>
<evidence type="ECO:0000256" key="4">
    <source>
        <dbReference type="ARBA" id="ARBA00023136"/>
    </source>
</evidence>
<feature type="transmembrane region" description="Helical" evidence="6">
    <location>
        <begin position="88"/>
        <end position="109"/>
    </location>
</feature>
<dbReference type="Proteomes" id="UP000777438">
    <property type="component" value="Unassembled WGS sequence"/>
</dbReference>
<dbReference type="EMBL" id="JAGPYM010000075">
    <property type="protein sequence ID" value="KAH6869271.1"/>
    <property type="molecule type" value="Genomic_DNA"/>
</dbReference>
<dbReference type="OrthoDB" id="3936451at2759"/>
<protein>
    <recommendedName>
        <fullName evidence="7">Rhodopsin domain-containing protein</fullName>
    </recommendedName>
</protein>
<accession>A0A9P8VPS6</accession>
<evidence type="ECO:0000313" key="9">
    <source>
        <dbReference type="Proteomes" id="UP000777438"/>
    </source>
</evidence>
<name>A0A9P8VPS6_9HYPO</name>
<feature type="transmembrane region" description="Helical" evidence="6">
    <location>
        <begin position="12"/>
        <end position="30"/>
    </location>
</feature>
<feature type="transmembrane region" description="Helical" evidence="6">
    <location>
        <begin position="201"/>
        <end position="225"/>
    </location>
</feature>